<dbReference type="PROSITE" id="PS50048">
    <property type="entry name" value="ZN2_CY6_FUNGAL_2"/>
    <property type="match status" value="1"/>
</dbReference>
<proteinExistence type="predicted"/>
<evidence type="ECO:0000256" key="3">
    <source>
        <dbReference type="ARBA" id="ARBA00023163"/>
    </source>
</evidence>
<feature type="domain" description="Zn(2)-C6 fungal-type" evidence="6">
    <location>
        <begin position="8"/>
        <end position="37"/>
    </location>
</feature>
<gene>
    <name evidence="7" type="ORF">N7456_006116</name>
</gene>
<dbReference type="PROSITE" id="PS00463">
    <property type="entry name" value="ZN2_CY6_FUNGAL_1"/>
    <property type="match status" value="1"/>
</dbReference>
<reference evidence="7" key="1">
    <citation type="submission" date="2022-11" db="EMBL/GenBank/DDBJ databases">
        <authorList>
            <person name="Petersen C."/>
        </authorList>
    </citation>
    <scope>NUCLEOTIDE SEQUENCE</scope>
    <source>
        <strain evidence="7">IBT 30069</strain>
    </source>
</reference>
<evidence type="ECO:0000259" key="6">
    <source>
        <dbReference type="PROSITE" id="PS50048"/>
    </source>
</evidence>
<name>A0A9W9KKX3_9EURO</name>
<evidence type="ECO:0000313" key="8">
    <source>
        <dbReference type="Proteomes" id="UP001149165"/>
    </source>
</evidence>
<organism evidence="7 8">
    <name type="scientific">Penicillium angulare</name>
    <dbReference type="NCBI Taxonomy" id="116970"/>
    <lineage>
        <taxon>Eukaryota</taxon>
        <taxon>Fungi</taxon>
        <taxon>Dikarya</taxon>
        <taxon>Ascomycota</taxon>
        <taxon>Pezizomycotina</taxon>
        <taxon>Eurotiomycetes</taxon>
        <taxon>Eurotiomycetidae</taxon>
        <taxon>Eurotiales</taxon>
        <taxon>Aspergillaceae</taxon>
        <taxon>Penicillium</taxon>
    </lineage>
</organism>
<reference evidence="7" key="2">
    <citation type="journal article" date="2023" name="IMA Fungus">
        <title>Comparative genomic study of the Penicillium genus elucidates a diverse pangenome and 15 lateral gene transfer events.</title>
        <authorList>
            <person name="Petersen C."/>
            <person name="Sorensen T."/>
            <person name="Nielsen M.R."/>
            <person name="Sondergaard T.E."/>
            <person name="Sorensen J.L."/>
            <person name="Fitzpatrick D.A."/>
            <person name="Frisvad J.C."/>
            <person name="Nielsen K.L."/>
        </authorList>
    </citation>
    <scope>NUCLEOTIDE SEQUENCE</scope>
    <source>
        <strain evidence="7">IBT 30069</strain>
    </source>
</reference>
<dbReference type="Proteomes" id="UP001149165">
    <property type="component" value="Unassembled WGS sequence"/>
</dbReference>
<comment type="caution">
    <text evidence="7">The sequence shown here is derived from an EMBL/GenBank/DDBJ whole genome shotgun (WGS) entry which is preliminary data.</text>
</comment>
<dbReference type="GO" id="GO:0008270">
    <property type="term" value="F:zinc ion binding"/>
    <property type="evidence" value="ECO:0007669"/>
    <property type="project" value="InterPro"/>
</dbReference>
<keyword evidence="4" id="KW-0539">Nucleus</keyword>
<accession>A0A9W9KKX3</accession>
<evidence type="ECO:0000313" key="7">
    <source>
        <dbReference type="EMBL" id="KAJ5109441.1"/>
    </source>
</evidence>
<feature type="region of interest" description="Disordered" evidence="5">
    <location>
        <begin position="195"/>
        <end position="219"/>
    </location>
</feature>
<feature type="region of interest" description="Disordered" evidence="5">
    <location>
        <begin position="77"/>
        <end position="100"/>
    </location>
</feature>
<dbReference type="Gene3D" id="4.10.240.10">
    <property type="entry name" value="Zn(2)-C6 fungal-type DNA-binding domain"/>
    <property type="match status" value="1"/>
</dbReference>
<keyword evidence="8" id="KW-1185">Reference proteome</keyword>
<evidence type="ECO:0000256" key="1">
    <source>
        <dbReference type="ARBA" id="ARBA00023015"/>
    </source>
</evidence>
<feature type="compositionally biased region" description="Basic and acidic residues" evidence="5">
    <location>
        <begin position="84"/>
        <end position="100"/>
    </location>
</feature>
<dbReference type="OrthoDB" id="4358517at2759"/>
<dbReference type="SMART" id="SM00066">
    <property type="entry name" value="GAL4"/>
    <property type="match status" value="1"/>
</dbReference>
<sequence>MPVRRAKACVQCRKAKSRCSLSTPCSRCATRRLDCHYVRALPHLENRSRATFRPIRPATDFFTPNHSVSADDIPANHGGVLSSADRESSVPVGKEEEPKSKRCYANFDENELSGTIQGGTEYGNPGPPPCSDFSSHIFDIPESFDMPFAITPAASHNPHDPQVPEDTLADPPYFDMISPRLLNLDLPFDIPAFPTPHPTESTPSIKTTGPQLAQRPRSLQQGSLTAKMVFSRMKDYSRMMADAKTLPPFIFPPCCLGPDDECPPNEPHRCLPEALAVCSNLTHMFYNRMPGSHNFVWKQICAHIREMREEYEKYDETSKLTALQSALVYGMLCAQCTESMPVEDSTWIVSTIEVGFL</sequence>
<protein>
    <recommendedName>
        <fullName evidence="6">Zn(2)-C6 fungal-type domain-containing protein</fullName>
    </recommendedName>
</protein>
<dbReference type="GO" id="GO:0000981">
    <property type="term" value="F:DNA-binding transcription factor activity, RNA polymerase II-specific"/>
    <property type="evidence" value="ECO:0007669"/>
    <property type="project" value="InterPro"/>
</dbReference>
<dbReference type="InterPro" id="IPR036864">
    <property type="entry name" value="Zn2-C6_fun-type_DNA-bd_sf"/>
</dbReference>
<dbReference type="EMBL" id="JAPQKH010000003">
    <property type="protein sequence ID" value="KAJ5109441.1"/>
    <property type="molecule type" value="Genomic_DNA"/>
</dbReference>
<evidence type="ECO:0000256" key="5">
    <source>
        <dbReference type="SAM" id="MobiDB-lite"/>
    </source>
</evidence>
<keyword evidence="1" id="KW-0805">Transcription regulation</keyword>
<feature type="compositionally biased region" description="Polar residues" evidence="5">
    <location>
        <begin position="198"/>
        <end position="219"/>
    </location>
</feature>
<evidence type="ECO:0000256" key="4">
    <source>
        <dbReference type="ARBA" id="ARBA00023242"/>
    </source>
</evidence>
<dbReference type="InterPro" id="IPR001138">
    <property type="entry name" value="Zn2Cys6_DnaBD"/>
</dbReference>
<keyword evidence="2" id="KW-0238">DNA-binding</keyword>
<keyword evidence="3" id="KW-0804">Transcription</keyword>
<dbReference type="GO" id="GO:0003677">
    <property type="term" value="F:DNA binding"/>
    <property type="evidence" value="ECO:0007669"/>
    <property type="project" value="UniProtKB-KW"/>
</dbReference>
<dbReference type="Pfam" id="PF00172">
    <property type="entry name" value="Zn_clus"/>
    <property type="match status" value="1"/>
</dbReference>
<evidence type="ECO:0000256" key="2">
    <source>
        <dbReference type="ARBA" id="ARBA00023125"/>
    </source>
</evidence>
<dbReference type="AlphaFoldDB" id="A0A9W9KKX3"/>
<dbReference type="SUPFAM" id="SSF57701">
    <property type="entry name" value="Zn2/Cys6 DNA-binding domain"/>
    <property type="match status" value="1"/>
</dbReference>
<dbReference type="CDD" id="cd00067">
    <property type="entry name" value="GAL4"/>
    <property type="match status" value="1"/>
</dbReference>